<name>A0ABS1DBD2_9PROT</name>
<dbReference type="RefSeq" id="WP_200339839.1">
    <property type="nucleotide sequence ID" value="NZ_NRRL01000010.1"/>
</dbReference>
<dbReference type="PROSITE" id="PS50883">
    <property type="entry name" value="EAL"/>
    <property type="match status" value="1"/>
</dbReference>
<evidence type="ECO:0000313" key="4">
    <source>
        <dbReference type="EMBL" id="MBK1667680.1"/>
    </source>
</evidence>
<keyword evidence="1" id="KW-0812">Transmembrane</keyword>
<dbReference type="NCBIfam" id="TIGR00254">
    <property type="entry name" value="GGDEF"/>
    <property type="match status" value="1"/>
</dbReference>
<dbReference type="PROSITE" id="PS50887">
    <property type="entry name" value="GGDEF"/>
    <property type="match status" value="1"/>
</dbReference>
<sequence>MAARKARQTPPSPRRLAVQVAGQFLAGGLVMVAGLAGLARAAGVRWHAGALPEDARNAIFVGVGAVVVLLLVWRQLRRDWPDAVSAADAGRAPTRDYLTGLPDREGLRAALDTRLAAERGIGQAALVLLELRGLSVVNDTRGLAVGDALLGEIAERLNTAFGPDSDQAGVVARLSGDEFALLLDAPAGTDPAEAGLRAAQRAVAKVDQPVVVPGHTLHVAGRAGVAVGDPEIDGPGPWLQRADLALSHARSDSTDPVCLFEPVFAESARVQAQLESELRAAIEQKQFELHYQAKVDLADGRIVGAEALVRWRHPAFGLQMPGRFIEIAERSGLMVPIGGWVLRSALKAAAGWPDVGGARPHVAVNVSAVQLADPYFESYLDAALADSGIDHERVILEMTESMLQLDSQALVDRLKGLRARGLGLSIDDFGTGYSALAYLKRYPVSELKVDRAFVTTLPDDPYDHALVGAILQLAAALDLPVTAEGVETPAQAGALARIGCTRAQGYRYAMPLPAPDFAWLLHHHPRLPVPEQASKARAASP</sequence>
<dbReference type="Gene3D" id="3.20.20.450">
    <property type="entry name" value="EAL domain"/>
    <property type="match status" value="1"/>
</dbReference>
<dbReference type="SMART" id="SM00052">
    <property type="entry name" value="EAL"/>
    <property type="match status" value="1"/>
</dbReference>
<protein>
    <recommendedName>
        <fullName evidence="6">Bifunctional diguanylate cyclase/phosphodiesterase</fullName>
    </recommendedName>
</protein>
<feature type="domain" description="EAL" evidence="2">
    <location>
        <begin position="271"/>
        <end position="525"/>
    </location>
</feature>
<dbReference type="PANTHER" id="PTHR44757:SF2">
    <property type="entry name" value="BIOFILM ARCHITECTURE MAINTENANCE PROTEIN MBAA"/>
    <property type="match status" value="1"/>
</dbReference>
<feature type="domain" description="GGDEF" evidence="3">
    <location>
        <begin position="122"/>
        <end position="262"/>
    </location>
</feature>
<dbReference type="CDD" id="cd01949">
    <property type="entry name" value="GGDEF"/>
    <property type="match status" value="1"/>
</dbReference>
<dbReference type="InterPro" id="IPR035919">
    <property type="entry name" value="EAL_sf"/>
</dbReference>
<keyword evidence="5" id="KW-1185">Reference proteome</keyword>
<dbReference type="Gene3D" id="3.30.70.270">
    <property type="match status" value="1"/>
</dbReference>
<evidence type="ECO:0000259" key="3">
    <source>
        <dbReference type="PROSITE" id="PS50887"/>
    </source>
</evidence>
<reference evidence="4 5" key="1">
    <citation type="journal article" date="2020" name="Microorganisms">
        <title>Osmotic Adaptation and Compatible Solute Biosynthesis of Phototrophic Bacteria as Revealed from Genome Analyses.</title>
        <authorList>
            <person name="Imhoff J.F."/>
            <person name="Rahn T."/>
            <person name="Kunzel S."/>
            <person name="Keller A."/>
            <person name="Neulinger S.C."/>
        </authorList>
    </citation>
    <scope>NUCLEOTIDE SEQUENCE [LARGE SCALE GENOMIC DNA]</scope>
    <source>
        <strain evidence="4 5">DSM 9895</strain>
    </source>
</reference>
<evidence type="ECO:0000256" key="1">
    <source>
        <dbReference type="SAM" id="Phobius"/>
    </source>
</evidence>
<evidence type="ECO:0000313" key="5">
    <source>
        <dbReference type="Proteomes" id="UP001296873"/>
    </source>
</evidence>
<dbReference type="Proteomes" id="UP001296873">
    <property type="component" value="Unassembled WGS sequence"/>
</dbReference>
<proteinExistence type="predicted"/>
<dbReference type="Pfam" id="PF00563">
    <property type="entry name" value="EAL"/>
    <property type="match status" value="1"/>
</dbReference>
<dbReference type="InterPro" id="IPR029787">
    <property type="entry name" value="Nucleotide_cyclase"/>
</dbReference>
<gene>
    <name evidence="4" type="ORF">CKO28_06485</name>
</gene>
<evidence type="ECO:0000259" key="2">
    <source>
        <dbReference type="PROSITE" id="PS50883"/>
    </source>
</evidence>
<keyword evidence="1" id="KW-0472">Membrane</keyword>
<dbReference type="CDD" id="cd01948">
    <property type="entry name" value="EAL"/>
    <property type="match status" value="1"/>
</dbReference>
<dbReference type="SMART" id="SM00267">
    <property type="entry name" value="GGDEF"/>
    <property type="match status" value="1"/>
</dbReference>
<comment type="caution">
    <text evidence="4">The sequence shown here is derived from an EMBL/GenBank/DDBJ whole genome shotgun (WGS) entry which is preliminary data.</text>
</comment>
<dbReference type="SUPFAM" id="SSF141868">
    <property type="entry name" value="EAL domain-like"/>
    <property type="match status" value="1"/>
</dbReference>
<dbReference type="PANTHER" id="PTHR44757">
    <property type="entry name" value="DIGUANYLATE CYCLASE DGCP"/>
    <property type="match status" value="1"/>
</dbReference>
<dbReference type="InterPro" id="IPR000160">
    <property type="entry name" value="GGDEF_dom"/>
</dbReference>
<accession>A0ABS1DBD2</accession>
<dbReference type="InterPro" id="IPR052155">
    <property type="entry name" value="Biofilm_reg_signaling"/>
</dbReference>
<dbReference type="Pfam" id="PF00990">
    <property type="entry name" value="GGDEF"/>
    <property type="match status" value="1"/>
</dbReference>
<keyword evidence="1" id="KW-1133">Transmembrane helix</keyword>
<dbReference type="InterPro" id="IPR001633">
    <property type="entry name" value="EAL_dom"/>
</dbReference>
<feature type="transmembrane region" description="Helical" evidence="1">
    <location>
        <begin position="57"/>
        <end position="73"/>
    </location>
</feature>
<dbReference type="SUPFAM" id="SSF55073">
    <property type="entry name" value="Nucleotide cyclase"/>
    <property type="match status" value="1"/>
</dbReference>
<evidence type="ECO:0008006" key="6">
    <source>
        <dbReference type="Google" id="ProtNLM"/>
    </source>
</evidence>
<organism evidence="4 5">
    <name type="scientific">Rhodovibrio sodomensis</name>
    <dbReference type="NCBI Taxonomy" id="1088"/>
    <lineage>
        <taxon>Bacteria</taxon>
        <taxon>Pseudomonadati</taxon>
        <taxon>Pseudomonadota</taxon>
        <taxon>Alphaproteobacteria</taxon>
        <taxon>Rhodospirillales</taxon>
        <taxon>Rhodovibrionaceae</taxon>
        <taxon>Rhodovibrio</taxon>
    </lineage>
</organism>
<dbReference type="EMBL" id="NRRL01000010">
    <property type="protein sequence ID" value="MBK1667680.1"/>
    <property type="molecule type" value="Genomic_DNA"/>
</dbReference>
<dbReference type="InterPro" id="IPR043128">
    <property type="entry name" value="Rev_trsase/Diguanyl_cyclase"/>
</dbReference>